<evidence type="ECO:0000313" key="6">
    <source>
        <dbReference type="Proteomes" id="UP000186104"/>
    </source>
</evidence>
<keyword evidence="1" id="KW-0808">Transferase</keyword>
<dbReference type="KEGG" id="dtm:BJL86_1143"/>
<dbReference type="Pfam" id="PF01648">
    <property type="entry name" value="ACPS"/>
    <property type="match status" value="1"/>
</dbReference>
<protein>
    <submittedName>
        <fullName evidence="5">Holo-[acyl-carrier-protein] synthase</fullName>
    </submittedName>
</protein>
<evidence type="ECO:0000313" key="5">
    <source>
        <dbReference type="EMBL" id="ANI91933.1"/>
    </source>
</evidence>
<keyword evidence="3" id="KW-0460">Magnesium</keyword>
<dbReference type="InterPro" id="IPR004568">
    <property type="entry name" value="Ppantetheine-prot_Trfase_dom"/>
</dbReference>
<dbReference type="InterPro" id="IPR037143">
    <property type="entry name" value="4-PPantetheinyl_Trfase_dom_sf"/>
</dbReference>
<evidence type="ECO:0000259" key="4">
    <source>
        <dbReference type="Pfam" id="PF01648"/>
    </source>
</evidence>
<dbReference type="NCBIfam" id="NF000831">
    <property type="entry name" value="PRK00070.3-1"/>
    <property type="match status" value="1"/>
</dbReference>
<dbReference type="STRING" id="499555.BJL86_1143"/>
<dbReference type="SUPFAM" id="SSF56214">
    <property type="entry name" value="4'-phosphopantetheinyl transferase"/>
    <property type="match status" value="1"/>
</dbReference>
<dbReference type="RefSeq" id="WP_067477107.1">
    <property type="nucleotide sequence ID" value="NZ_CP015961.1"/>
</dbReference>
<dbReference type="GO" id="GO:0008897">
    <property type="term" value="F:holo-[acyl-carrier-protein] synthase activity"/>
    <property type="evidence" value="ECO:0007669"/>
    <property type="project" value="InterPro"/>
</dbReference>
<keyword evidence="2" id="KW-0479">Metal-binding</keyword>
<name>A0A173LJ57_9ACTN</name>
<feature type="domain" description="4'-phosphopantetheinyl transferase" evidence="4">
    <location>
        <begin position="12"/>
        <end position="119"/>
    </location>
</feature>
<reference evidence="5 6" key="1">
    <citation type="submission" date="2016-06" db="EMBL/GenBank/DDBJ databases">
        <title>Complete genome sequence of a saline-alkali tolerant type strain Dietzia timorensis ID05-A0528T.</title>
        <authorList>
            <person name="Wu X."/>
        </authorList>
    </citation>
    <scope>NUCLEOTIDE SEQUENCE [LARGE SCALE GENOMIC DNA]</scope>
    <source>
        <strain evidence="5 6">ID05-A0528</strain>
    </source>
</reference>
<dbReference type="NCBIfam" id="TIGR00556">
    <property type="entry name" value="pantethn_trn"/>
    <property type="match status" value="1"/>
</dbReference>
<dbReference type="InterPro" id="IPR008278">
    <property type="entry name" value="4-PPantetheinyl_Trfase_dom"/>
</dbReference>
<dbReference type="EMBL" id="CP015961">
    <property type="protein sequence ID" value="ANI91933.1"/>
    <property type="molecule type" value="Genomic_DNA"/>
</dbReference>
<dbReference type="GO" id="GO:0006633">
    <property type="term" value="P:fatty acid biosynthetic process"/>
    <property type="evidence" value="ECO:0007669"/>
    <property type="project" value="InterPro"/>
</dbReference>
<dbReference type="AlphaFoldDB" id="A0A173LJ57"/>
<proteinExistence type="predicted"/>
<gene>
    <name evidence="5" type="ORF">BJL86_1143</name>
</gene>
<evidence type="ECO:0000256" key="1">
    <source>
        <dbReference type="ARBA" id="ARBA00022679"/>
    </source>
</evidence>
<sequence>MNTREGRVGVKGVGVDVVDLGAFAASIAEPGTRFANVFSATERRQARDAAERRGARGDDAQHLGARWAAKEAFIKAWSEALYGQSPPIAPEDVRWPEISVVSDAWGRPAIRLGGRIAEAVRASLGEVQINLSLSHEGDTATAFCVLS</sequence>
<accession>A0A173LJ57</accession>
<keyword evidence="6" id="KW-1185">Reference proteome</keyword>
<dbReference type="Gene3D" id="3.90.470.20">
    <property type="entry name" value="4'-phosphopantetheinyl transferase domain"/>
    <property type="match status" value="1"/>
</dbReference>
<evidence type="ECO:0000256" key="3">
    <source>
        <dbReference type="ARBA" id="ARBA00022842"/>
    </source>
</evidence>
<dbReference type="GO" id="GO:0000287">
    <property type="term" value="F:magnesium ion binding"/>
    <property type="evidence" value="ECO:0007669"/>
    <property type="project" value="InterPro"/>
</dbReference>
<dbReference type="Proteomes" id="UP000186104">
    <property type="component" value="Chromosome"/>
</dbReference>
<evidence type="ECO:0000256" key="2">
    <source>
        <dbReference type="ARBA" id="ARBA00022723"/>
    </source>
</evidence>
<dbReference type="OrthoDB" id="517356at2"/>
<organism evidence="5 6">
    <name type="scientific">Dietzia timorensis</name>
    <dbReference type="NCBI Taxonomy" id="499555"/>
    <lineage>
        <taxon>Bacteria</taxon>
        <taxon>Bacillati</taxon>
        <taxon>Actinomycetota</taxon>
        <taxon>Actinomycetes</taxon>
        <taxon>Mycobacteriales</taxon>
        <taxon>Dietziaceae</taxon>
        <taxon>Dietzia</taxon>
    </lineage>
</organism>